<dbReference type="RefSeq" id="WP_228232240.1">
    <property type="nucleotide sequence ID" value="NZ_JAJGNA010000001.1"/>
</dbReference>
<name>A0A9Q3YKT2_9GAMM</name>
<keyword evidence="3" id="KW-1185">Reference proteome</keyword>
<dbReference type="AlphaFoldDB" id="A0A9Q3YKT2"/>
<accession>A0A9Q3YKT2</accession>
<evidence type="ECO:0000313" key="3">
    <source>
        <dbReference type="Proteomes" id="UP001108027"/>
    </source>
</evidence>
<dbReference type="EMBL" id="JAJGNA010000001">
    <property type="protein sequence ID" value="MCC4307094.1"/>
    <property type="molecule type" value="Genomic_DNA"/>
</dbReference>
<sequence>MKRLIFITLTLLTLAILSACGSPTGPSLDVEQVTKPHPLSNYARITRVHITNTGEDTVTVKEVIANRGNCDLTFQDELPMELDFGEKDSVLVDTGCNLVEVEVITDQGSAIYTW</sequence>
<proteinExistence type="predicted"/>
<evidence type="ECO:0000256" key="1">
    <source>
        <dbReference type="SAM" id="SignalP"/>
    </source>
</evidence>
<evidence type="ECO:0008006" key="4">
    <source>
        <dbReference type="Google" id="ProtNLM"/>
    </source>
</evidence>
<protein>
    <recommendedName>
        <fullName evidence="4">Lipoprotein</fullName>
    </recommendedName>
</protein>
<dbReference type="PROSITE" id="PS51257">
    <property type="entry name" value="PROKAR_LIPOPROTEIN"/>
    <property type="match status" value="1"/>
</dbReference>
<feature type="chain" id="PRO_5040224117" description="Lipoprotein" evidence="1">
    <location>
        <begin position="22"/>
        <end position="114"/>
    </location>
</feature>
<feature type="signal peptide" evidence="1">
    <location>
        <begin position="1"/>
        <end position="21"/>
    </location>
</feature>
<organism evidence="2 3">
    <name type="scientific">Alloalcanivorax marinus</name>
    <dbReference type="NCBI Taxonomy" id="1177169"/>
    <lineage>
        <taxon>Bacteria</taxon>
        <taxon>Pseudomonadati</taxon>
        <taxon>Pseudomonadota</taxon>
        <taxon>Gammaproteobacteria</taxon>
        <taxon>Oceanospirillales</taxon>
        <taxon>Alcanivoracaceae</taxon>
        <taxon>Alloalcanivorax</taxon>
    </lineage>
</organism>
<evidence type="ECO:0000313" key="2">
    <source>
        <dbReference type="EMBL" id="MCC4307094.1"/>
    </source>
</evidence>
<dbReference type="Proteomes" id="UP001108027">
    <property type="component" value="Unassembled WGS sequence"/>
</dbReference>
<reference evidence="2" key="1">
    <citation type="submission" date="2021-10" db="EMBL/GenBank/DDBJ databases">
        <title>The diversity and Nitrogen Metabolism of Culturable Nitrate-Utilizing Bacteria Within the Oxygen Minimum Zone of the Changjiang (Yangtze River)Estuary.</title>
        <authorList>
            <person name="Zhang D."/>
            <person name="Zheng J."/>
            <person name="Liu S."/>
            <person name="He W."/>
        </authorList>
    </citation>
    <scope>NUCLEOTIDE SEQUENCE</scope>
    <source>
        <strain evidence="2">FXH-223</strain>
    </source>
</reference>
<comment type="caution">
    <text evidence="2">The sequence shown here is derived from an EMBL/GenBank/DDBJ whole genome shotgun (WGS) entry which is preliminary data.</text>
</comment>
<keyword evidence="1" id="KW-0732">Signal</keyword>
<gene>
    <name evidence="2" type="ORF">LL252_00800</name>
</gene>